<organism evidence="2">
    <name type="scientific">human gut metagenome</name>
    <dbReference type="NCBI Taxonomy" id="408170"/>
    <lineage>
        <taxon>unclassified sequences</taxon>
        <taxon>metagenomes</taxon>
        <taxon>organismal metagenomes</taxon>
    </lineage>
</organism>
<feature type="non-terminal residue" evidence="2">
    <location>
        <position position="1"/>
    </location>
</feature>
<evidence type="ECO:0000313" key="2">
    <source>
        <dbReference type="EMBL" id="ETJ40253.1"/>
    </source>
</evidence>
<evidence type="ECO:0000259" key="1">
    <source>
        <dbReference type="Pfam" id="PF05662"/>
    </source>
</evidence>
<dbReference type="AlphaFoldDB" id="W1YCH5"/>
<feature type="non-terminal residue" evidence="2">
    <location>
        <position position="107"/>
    </location>
</feature>
<dbReference type="Pfam" id="PF05662">
    <property type="entry name" value="YadA_stalk"/>
    <property type="match status" value="1"/>
</dbReference>
<reference evidence="2" key="1">
    <citation type="submission" date="2013-12" db="EMBL/GenBank/DDBJ databases">
        <title>A Varibaculum cambriense genome reconstructed from a premature infant gut community with otherwise low bacterial novelty that shifts toward anaerobic metabolism during the third week of life.</title>
        <authorList>
            <person name="Brown C.T."/>
            <person name="Sharon I."/>
            <person name="Thomas B.C."/>
            <person name="Castelle C.J."/>
            <person name="Morowitz M.J."/>
            <person name="Banfield J.F."/>
        </authorList>
    </citation>
    <scope>NUCLEOTIDE SEQUENCE</scope>
</reference>
<name>W1YCH5_9ZZZZ</name>
<feature type="domain" description="Trimeric autotransporter adhesin YadA-like stalk" evidence="1">
    <location>
        <begin position="65"/>
        <end position="96"/>
    </location>
</feature>
<dbReference type="InterPro" id="IPR008635">
    <property type="entry name" value="Coiled_stalk_dom"/>
</dbReference>
<gene>
    <name evidence="2" type="ORF">Q604_UNBC05845G0001</name>
</gene>
<comment type="caution">
    <text evidence="2">The sequence shown here is derived from an EMBL/GenBank/DDBJ whole genome shotgun (WGS) entry which is preliminary data.</text>
</comment>
<protein>
    <submittedName>
        <fullName evidence="2">Hep/Hag repeat protein</fullName>
    </submittedName>
</protein>
<dbReference type="EMBL" id="AZMM01005845">
    <property type="protein sequence ID" value="ETJ40253.1"/>
    <property type="molecule type" value="Genomic_DNA"/>
</dbReference>
<dbReference type="Gene3D" id="2.150.10.10">
    <property type="entry name" value="Serralysin-like metalloprotease, C-terminal"/>
    <property type="match status" value="1"/>
</dbReference>
<sequence length="107" mass="10562">GAHGLALGNTTKVANDNAVAIGNGSETAAAVAPPAATINGVTHNFAGTNPASTVSVGKAGMERTVTNVAAGRISATSTDAINGSQLFAVKTEVEKGVPYADHVNDIF</sequence>
<dbReference type="SUPFAM" id="SSF101967">
    <property type="entry name" value="Adhesin YadA, collagen-binding domain"/>
    <property type="match status" value="1"/>
</dbReference>
<dbReference type="GO" id="GO:0019867">
    <property type="term" value="C:outer membrane"/>
    <property type="evidence" value="ECO:0007669"/>
    <property type="project" value="InterPro"/>
</dbReference>
<dbReference type="InterPro" id="IPR011049">
    <property type="entry name" value="Serralysin-like_metalloprot_C"/>
</dbReference>
<proteinExistence type="predicted"/>
<accession>W1YCH5</accession>